<dbReference type="AlphaFoldDB" id="A0AAV6ZCA7"/>
<comment type="similarity">
    <text evidence="1">Belongs to the cytochrome P450 family.</text>
</comment>
<dbReference type="InterPro" id="IPR001128">
    <property type="entry name" value="Cyt_P450"/>
</dbReference>
<sequence>MLFLFQGKRLCIGENLARMELFLFLTSILQKFSLEPTLSRQDLNIRPAPNTNAAIPHIYLMKVIPRL</sequence>
<evidence type="ECO:0000313" key="3">
    <source>
        <dbReference type="EMBL" id="KAG8543538.1"/>
    </source>
</evidence>
<dbReference type="Gene3D" id="1.10.630.10">
    <property type="entry name" value="Cytochrome P450"/>
    <property type="match status" value="1"/>
</dbReference>
<keyword evidence="2" id="KW-0408">Iron</keyword>
<dbReference type="Proteomes" id="UP000824782">
    <property type="component" value="Unassembled WGS sequence"/>
</dbReference>
<proteinExistence type="inferred from homology"/>
<gene>
    <name evidence="3" type="ORF">GDO81_024373</name>
</gene>
<dbReference type="InterPro" id="IPR002401">
    <property type="entry name" value="Cyt_P450_E_grp-I"/>
</dbReference>
<dbReference type="GO" id="GO:0005506">
    <property type="term" value="F:iron ion binding"/>
    <property type="evidence" value="ECO:0007669"/>
    <property type="project" value="InterPro"/>
</dbReference>
<evidence type="ECO:0008006" key="5">
    <source>
        <dbReference type="Google" id="ProtNLM"/>
    </source>
</evidence>
<organism evidence="3 4">
    <name type="scientific">Engystomops pustulosus</name>
    <name type="common">Tungara frog</name>
    <name type="synonym">Physalaemus pustulosus</name>
    <dbReference type="NCBI Taxonomy" id="76066"/>
    <lineage>
        <taxon>Eukaryota</taxon>
        <taxon>Metazoa</taxon>
        <taxon>Chordata</taxon>
        <taxon>Craniata</taxon>
        <taxon>Vertebrata</taxon>
        <taxon>Euteleostomi</taxon>
        <taxon>Amphibia</taxon>
        <taxon>Batrachia</taxon>
        <taxon>Anura</taxon>
        <taxon>Neobatrachia</taxon>
        <taxon>Hyloidea</taxon>
        <taxon>Leptodactylidae</taxon>
        <taxon>Leiuperinae</taxon>
        <taxon>Engystomops</taxon>
    </lineage>
</organism>
<dbReference type="PRINTS" id="PR00463">
    <property type="entry name" value="EP450I"/>
</dbReference>
<protein>
    <recommendedName>
        <fullName evidence="5">Cytochrome P450</fullName>
    </recommendedName>
</protein>
<evidence type="ECO:0000256" key="1">
    <source>
        <dbReference type="ARBA" id="ARBA00010617"/>
    </source>
</evidence>
<dbReference type="EMBL" id="WNYA01003233">
    <property type="protein sequence ID" value="KAG8543538.1"/>
    <property type="molecule type" value="Genomic_DNA"/>
</dbReference>
<evidence type="ECO:0000256" key="2">
    <source>
        <dbReference type="ARBA" id="ARBA00023004"/>
    </source>
</evidence>
<dbReference type="GO" id="GO:0004497">
    <property type="term" value="F:monooxygenase activity"/>
    <property type="evidence" value="ECO:0007669"/>
    <property type="project" value="InterPro"/>
</dbReference>
<accession>A0AAV6ZCA7</accession>
<reference evidence="3" key="1">
    <citation type="thesis" date="2020" institute="ProQuest LLC" country="789 East Eisenhower Parkway, Ann Arbor, MI, USA">
        <title>Comparative Genomics and Chromosome Evolution.</title>
        <authorList>
            <person name="Mudd A.B."/>
        </authorList>
    </citation>
    <scope>NUCLEOTIDE SEQUENCE</scope>
    <source>
        <strain evidence="3">237g6f4</strain>
        <tissue evidence="3">Blood</tissue>
    </source>
</reference>
<keyword evidence="4" id="KW-1185">Reference proteome</keyword>
<dbReference type="SUPFAM" id="SSF48264">
    <property type="entry name" value="Cytochrome P450"/>
    <property type="match status" value="1"/>
</dbReference>
<dbReference type="GO" id="GO:0016705">
    <property type="term" value="F:oxidoreductase activity, acting on paired donors, with incorporation or reduction of molecular oxygen"/>
    <property type="evidence" value="ECO:0007669"/>
    <property type="project" value="InterPro"/>
</dbReference>
<name>A0AAV6ZCA7_ENGPU</name>
<comment type="caution">
    <text evidence="3">The sequence shown here is derived from an EMBL/GenBank/DDBJ whole genome shotgun (WGS) entry which is preliminary data.</text>
</comment>
<dbReference type="Pfam" id="PF00067">
    <property type="entry name" value="p450"/>
    <property type="match status" value="1"/>
</dbReference>
<dbReference type="GO" id="GO:0020037">
    <property type="term" value="F:heme binding"/>
    <property type="evidence" value="ECO:0007669"/>
    <property type="project" value="InterPro"/>
</dbReference>
<evidence type="ECO:0000313" key="4">
    <source>
        <dbReference type="Proteomes" id="UP000824782"/>
    </source>
</evidence>
<dbReference type="InterPro" id="IPR036396">
    <property type="entry name" value="Cyt_P450_sf"/>
</dbReference>